<dbReference type="InterPro" id="IPR036638">
    <property type="entry name" value="HLH_DNA-bd_sf"/>
</dbReference>
<accession>A0A2Z7ANZ1</accession>
<keyword evidence="2" id="KW-0805">Transcription regulation</keyword>
<feature type="domain" description="BHLH" evidence="5">
    <location>
        <begin position="35"/>
        <end position="78"/>
    </location>
</feature>
<dbReference type="GO" id="GO:0046983">
    <property type="term" value="F:protein dimerization activity"/>
    <property type="evidence" value="ECO:0007669"/>
    <property type="project" value="InterPro"/>
</dbReference>
<dbReference type="GO" id="GO:0005634">
    <property type="term" value="C:nucleus"/>
    <property type="evidence" value="ECO:0007669"/>
    <property type="project" value="UniProtKB-SubCell"/>
</dbReference>
<dbReference type="PANTHER" id="PTHR31945:SF20">
    <property type="entry name" value="TRANSCRIPTION FACTOR DYT1"/>
    <property type="match status" value="1"/>
</dbReference>
<dbReference type="GO" id="GO:0043565">
    <property type="term" value="F:sequence-specific DNA binding"/>
    <property type="evidence" value="ECO:0007669"/>
    <property type="project" value="TreeGrafter"/>
</dbReference>
<dbReference type="InterPro" id="IPR011598">
    <property type="entry name" value="bHLH_dom"/>
</dbReference>
<organism evidence="6 7">
    <name type="scientific">Dorcoceras hygrometricum</name>
    <dbReference type="NCBI Taxonomy" id="472368"/>
    <lineage>
        <taxon>Eukaryota</taxon>
        <taxon>Viridiplantae</taxon>
        <taxon>Streptophyta</taxon>
        <taxon>Embryophyta</taxon>
        <taxon>Tracheophyta</taxon>
        <taxon>Spermatophyta</taxon>
        <taxon>Magnoliopsida</taxon>
        <taxon>eudicotyledons</taxon>
        <taxon>Gunneridae</taxon>
        <taxon>Pentapetalae</taxon>
        <taxon>asterids</taxon>
        <taxon>lamiids</taxon>
        <taxon>Lamiales</taxon>
        <taxon>Gesneriaceae</taxon>
        <taxon>Didymocarpoideae</taxon>
        <taxon>Trichosporeae</taxon>
        <taxon>Loxocarpinae</taxon>
        <taxon>Dorcoceras</taxon>
    </lineage>
</organism>
<reference evidence="6 7" key="1">
    <citation type="journal article" date="2015" name="Proc. Natl. Acad. Sci. U.S.A.">
        <title>The resurrection genome of Boea hygrometrica: A blueprint for survival of dehydration.</title>
        <authorList>
            <person name="Xiao L."/>
            <person name="Yang G."/>
            <person name="Zhang L."/>
            <person name="Yang X."/>
            <person name="Zhao S."/>
            <person name="Ji Z."/>
            <person name="Zhou Q."/>
            <person name="Hu M."/>
            <person name="Wang Y."/>
            <person name="Chen M."/>
            <person name="Xu Y."/>
            <person name="Jin H."/>
            <person name="Xiao X."/>
            <person name="Hu G."/>
            <person name="Bao F."/>
            <person name="Hu Y."/>
            <person name="Wan P."/>
            <person name="Li L."/>
            <person name="Deng X."/>
            <person name="Kuang T."/>
            <person name="Xiang C."/>
            <person name="Zhu J.K."/>
            <person name="Oliver M.J."/>
            <person name="He Y."/>
        </authorList>
    </citation>
    <scope>NUCLEOTIDE SEQUENCE [LARGE SCALE GENOMIC DNA]</scope>
    <source>
        <strain evidence="7">cv. XS01</strain>
    </source>
</reference>
<comment type="subcellular location">
    <subcellularLocation>
        <location evidence="1">Nucleus</location>
    </subcellularLocation>
</comment>
<evidence type="ECO:0000256" key="1">
    <source>
        <dbReference type="ARBA" id="ARBA00004123"/>
    </source>
</evidence>
<dbReference type="SUPFAM" id="SSF47459">
    <property type="entry name" value="HLH, helix-loop-helix DNA-binding domain"/>
    <property type="match status" value="1"/>
</dbReference>
<dbReference type="EMBL" id="KV015023">
    <property type="protein sequence ID" value="KZV20969.1"/>
    <property type="molecule type" value="Genomic_DNA"/>
</dbReference>
<name>A0A2Z7ANZ1_9LAMI</name>
<keyword evidence="3" id="KW-0804">Transcription</keyword>
<dbReference type="GO" id="GO:0003700">
    <property type="term" value="F:DNA-binding transcription factor activity"/>
    <property type="evidence" value="ECO:0007669"/>
    <property type="project" value="TreeGrafter"/>
</dbReference>
<evidence type="ECO:0000313" key="6">
    <source>
        <dbReference type="EMBL" id="KZV20969.1"/>
    </source>
</evidence>
<dbReference type="Proteomes" id="UP000250235">
    <property type="component" value="Unassembled WGS sequence"/>
</dbReference>
<dbReference type="InterPro" id="IPR051358">
    <property type="entry name" value="TF_AMS/ICE1/BHLH6-like"/>
</dbReference>
<protein>
    <submittedName>
        <fullName evidence="6">Transcription factor DYSFUNCTIONAL TAPETUM 1</fullName>
    </submittedName>
</protein>
<keyword evidence="7" id="KW-1185">Reference proteome</keyword>
<gene>
    <name evidence="6" type="ORF">F511_38559</name>
</gene>
<sequence>MEEVKTVLRDIPCTFQGKSNLNTHQNERKFKSKNLEAERRRRRKLTDRQLELRSLMNKATIITDAIAYIEDLKKCVEDLTDQLVQMDQETCVLGENVEPGETGIEEKMKDWGIAQPEVQVINVDGGRLWIKMVFEKKKKRGGLTKVIEAMAMLGFDLIDTSITTSKGAILVTTLLEVIHGRMLPNADHIKDFLFEVVRNI</sequence>
<dbReference type="PANTHER" id="PTHR31945">
    <property type="entry name" value="TRANSCRIPTION FACTOR SCREAM2-RELATED"/>
    <property type="match status" value="1"/>
</dbReference>
<evidence type="ECO:0000313" key="7">
    <source>
        <dbReference type="Proteomes" id="UP000250235"/>
    </source>
</evidence>
<dbReference type="AlphaFoldDB" id="A0A2Z7ANZ1"/>
<evidence type="ECO:0000256" key="3">
    <source>
        <dbReference type="ARBA" id="ARBA00023163"/>
    </source>
</evidence>
<evidence type="ECO:0000259" key="5">
    <source>
        <dbReference type="SMART" id="SM00353"/>
    </source>
</evidence>
<keyword evidence="4" id="KW-0539">Nucleus</keyword>
<dbReference type="OrthoDB" id="690068at2759"/>
<proteinExistence type="predicted"/>
<dbReference type="SMART" id="SM00353">
    <property type="entry name" value="HLH"/>
    <property type="match status" value="1"/>
</dbReference>
<evidence type="ECO:0000256" key="2">
    <source>
        <dbReference type="ARBA" id="ARBA00023015"/>
    </source>
</evidence>
<dbReference type="Gene3D" id="4.10.280.10">
    <property type="entry name" value="Helix-loop-helix DNA-binding domain"/>
    <property type="match status" value="1"/>
</dbReference>
<evidence type="ECO:0000256" key="4">
    <source>
        <dbReference type="ARBA" id="ARBA00023242"/>
    </source>
</evidence>